<dbReference type="AlphaFoldDB" id="A0A402AME8"/>
<dbReference type="Gene3D" id="3.40.50.970">
    <property type="match status" value="2"/>
</dbReference>
<dbReference type="PANTHER" id="PTHR43522:SF2">
    <property type="entry name" value="TRANSKETOLASE 1-RELATED"/>
    <property type="match status" value="1"/>
</dbReference>
<dbReference type="NCBIfam" id="TIGR00232">
    <property type="entry name" value="tktlase_bact"/>
    <property type="match status" value="1"/>
</dbReference>
<dbReference type="InterPro" id="IPR033247">
    <property type="entry name" value="Transketolase_fam"/>
</dbReference>
<feature type="binding site" evidence="13">
    <location>
        <begin position="127"/>
        <end position="129"/>
    </location>
    <ligand>
        <name>thiamine diphosphate</name>
        <dbReference type="ChEBI" id="CHEBI:58937"/>
    </ligand>
</feature>
<feature type="site" description="Important for catalytic activity" evidence="15">
    <location>
        <position position="39"/>
    </location>
</feature>
<dbReference type="SUPFAM" id="SSF52518">
    <property type="entry name" value="Thiamin diphosphate-binding fold (THDP-binding)"/>
    <property type="match status" value="2"/>
</dbReference>
<feature type="binding site" evidence="12">
    <location>
        <position position="395"/>
    </location>
    <ligand>
        <name>substrate</name>
    </ligand>
</feature>
<keyword evidence="6 14" id="KW-0479">Metal-binding</keyword>
<evidence type="ECO:0000256" key="16">
    <source>
        <dbReference type="SAM" id="Phobius"/>
    </source>
</evidence>
<feature type="binding site" evidence="12">
    <location>
        <position position="368"/>
    </location>
    <ligand>
        <name>substrate</name>
    </ligand>
</feature>
<dbReference type="GO" id="GO:0046872">
    <property type="term" value="F:metal ion binding"/>
    <property type="evidence" value="ECO:0007669"/>
    <property type="project" value="UniProtKB-KW"/>
</dbReference>
<comment type="subunit">
    <text evidence="2">Homodimer.</text>
</comment>
<dbReference type="EC" id="2.2.1.1" evidence="3 10"/>
<evidence type="ECO:0000256" key="14">
    <source>
        <dbReference type="PIRSR" id="PIRSR605478-4"/>
    </source>
</evidence>
<dbReference type="SMART" id="SM00861">
    <property type="entry name" value="Transket_pyr"/>
    <property type="match status" value="1"/>
</dbReference>
<evidence type="ECO:0000256" key="8">
    <source>
        <dbReference type="ARBA" id="ARBA00023052"/>
    </source>
</evidence>
<name>A0A402AME8_9CHLR</name>
<dbReference type="InterPro" id="IPR020826">
    <property type="entry name" value="Transketolase_BS"/>
</dbReference>
<dbReference type="RefSeq" id="WP_126551929.1">
    <property type="nucleotide sequence ID" value="NZ_BIFS01000001.1"/>
</dbReference>
<evidence type="ECO:0000256" key="6">
    <source>
        <dbReference type="ARBA" id="ARBA00022723"/>
    </source>
</evidence>
<evidence type="ECO:0000256" key="12">
    <source>
        <dbReference type="PIRSR" id="PIRSR605478-2"/>
    </source>
</evidence>
<dbReference type="InterPro" id="IPR029061">
    <property type="entry name" value="THDP-binding"/>
</dbReference>
<dbReference type="CDD" id="cd07033">
    <property type="entry name" value="TPP_PYR_DXS_TK_like"/>
    <property type="match status" value="1"/>
</dbReference>
<dbReference type="Gene3D" id="3.40.50.920">
    <property type="match status" value="1"/>
</dbReference>
<reference evidence="19" key="1">
    <citation type="submission" date="2018-12" db="EMBL/GenBank/DDBJ databases">
        <title>Tengunoibacter tsumagoiensis gen. nov., sp. nov., Dictyobacter kobayashii sp. nov., D. alpinus sp. nov., and D. joshuensis sp. nov. and description of Dictyobacteraceae fam. nov. within the order Ktedonobacterales isolated from Tengu-no-mugimeshi.</title>
        <authorList>
            <person name="Wang C.M."/>
            <person name="Zheng Y."/>
            <person name="Sakai Y."/>
            <person name="Toyoda A."/>
            <person name="Minakuchi Y."/>
            <person name="Abe K."/>
            <person name="Yokota A."/>
            <person name="Yabe S."/>
        </authorList>
    </citation>
    <scope>NUCLEOTIDE SEQUENCE [LARGE SCALE GENOMIC DNA]</scope>
    <source>
        <strain evidence="19">Uno11</strain>
    </source>
</reference>
<protein>
    <recommendedName>
        <fullName evidence="4 10">Transketolase</fullName>
        <ecNumber evidence="3 10">2.2.1.1</ecNumber>
    </recommendedName>
</protein>
<evidence type="ECO:0000256" key="3">
    <source>
        <dbReference type="ARBA" id="ARBA00013152"/>
    </source>
</evidence>
<dbReference type="FunFam" id="3.40.50.970:FF:000003">
    <property type="entry name" value="Transketolase"/>
    <property type="match status" value="1"/>
</dbReference>
<dbReference type="InterPro" id="IPR009014">
    <property type="entry name" value="Transketo_C/PFOR_II"/>
</dbReference>
<keyword evidence="16" id="KW-1133">Transmembrane helix</keyword>
<feature type="binding site" evidence="12">
    <location>
        <position position="529"/>
    </location>
    <ligand>
        <name>substrate</name>
    </ligand>
</feature>
<dbReference type="PROSITE" id="PS00802">
    <property type="entry name" value="TRANSKETOLASE_2"/>
    <property type="match status" value="1"/>
</dbReference>
<organism evidence="18 19">
    <name type="scientific">Dictyobacter kobayashii</name>
    <dbReference type="NCBI Taxonomy" id="2014872"/>
    <lineage>
        <taxon>Bacteria</taxon>
        <taxon>Bacillati</taxon>
        <taxon>Chloroflexota</taxon>
        <taxon>Ktedonobacteria</taxon>
        <taxon>Ktedonobacterales</taxon>
        <taxon>Dictyobacteraceae</taxon>
        <taxon>Dictyobacter</taxon>
    </lineage>
</organism>
<evidence type="ECO:0000259" key="17">
    <source>
        <dbReference type="SMART" id="SM00861"/>
    </source>
</evidence>
<dbReference type="SUPFAM" id="SSF52922">
    <property type="entry name" value="TK C-terminal domain-like"/>
    <property type="match status" value="1"/>
</dbReference>
<gene>
    <name evidence="18" type="ORF">KDK_40190</name>
</gene>
<feature type="binding site" evidence="12">
    <location>
        <position position="471"/>
    </location>
    <ligand>
        <name>substrate</name>
    </ligand>
</feature>
<dbReference type="InterPro" id="IPR005475">
    <property type="entry name" value="Transketolase-like_Pyr-bd"/>
</dbReference>
<comment type="cofactor">
    <cofactor evidence="14">
        <name>Mg(2+)</name>
        <dbReference type="ChEBI" id="CHEBI:18420"/>
    </cofactor>
    <text evidence="14">Binds 1 Mg(2+) ion per subunit. Can also utilize other divalent metal cations, such as Ca(2+), Mn(2+) and Co(2+).</text>
</comment>
<evidence type="ECO:0000256" key="13">
    <source>
        <dbReference type="PIRSR" id="PIRSR605478-3"/>
    </source>
</evidence>
<evidence type="ECO:0000256" key="11">
    <source>
        <dbReference type="PIRSR" id="PIRSR605478-1"/>
    </source>
</evidence>
<feature type="binding site" evidence="13">
    <location>
        <position position="274"/>
    </location>
    <ligand>
        <name>thiamine diphosphate</name>
        <dbReference type="ChEBI" id="CHEBI:58937"/>
    </ligand>
</feature>
<comment type="caution">
    <text evidence="18">The sequence shown here is derived from an EMBL/GenBank/DDBJ whole genome shotgun (WGS) entry which is preliminary data.</text>
</comment>
<feature type="active site" description="Proton donor" evidence="11">
    <location>
        <position position="421"/>
    </location>
</feature>
<evidence type="ECO:0000256" key="9">
    <source>
        <dbReference type="ARBA" id="ARBA00049473"/>
    </source>
</evidence>
<evidence type="ECO:0000313" key="18">
    <source>
        <dbReference type="EMBL" id="GCE20219.1"/>
    </source>
</evidence>
<feature type="binding site" evidence="12">
    <location>
        <position position="39"/>
    </location>
    <ligand>
        <name>substrate</name>
    </ligand>
</feature>
<dbReference type="EMBL" id="BIFS01000001">
    <property type="protein sequence ID" value="GCE20219.1"/>
    <property type="molecule type" value="Genomic_DNA"/>
</dbReference>
<dbReference type="OrthoDB" id="8732661at2"/>
<proteinExistence type="inferred from homology"/>
<keyword evidence="16" id="KW-0472">Membrane</keyword>
<feature type="binding site" evidence="12">
    <location>
        <position position="274"/>
    </location>
    <ligand>
        <name>substrate</name>
    </ligand>
</feature>
<feature type="site" description="Important for catalytic activity" evidence="15">
    <location>
        <position position="274"/>
    </location>
</feature>
<feature type="binding site" evidence="13">
    <location>
        <position position="447"/>
    </location>
    <ligand>
        <name>thiamine diphosphate</name>
        <dbReference type="ChEBI" id="CHEBI:58937"/>
    </ligand>
</feature>
<evidence type="ECO:0000256" key="4">
    <source>
        <dbReference type="ARBA" id="ARBA00016662"/>
    </source>
</evidence>
<dbReference type="Proteomes" id="UP000287188">
    <property type="component" value="Unassembled WGS sequence"/>
</dbReference>
<feature type="domain" description="Transketolase-like pyrimidine-binding" evidence="17">
    <location>
        <begin position="365"/>
        <end position="534"/>
    </location>
</feature>
<feature type="binding site" evidence="12">
    <location>
        <position position="483"/>
    </location>
    <ligand>
        <name>substrate</name>
    </ligand>
</feature>
<dbReference type="FunFam" id="3.40.50.920:FF:000003">
    <property type="entry name" value="Transketolase"/>
    <property type="match status" value="1"/>
</dbReference>
<feature type="binding site" evidence="13">
    <location>
        <position position="198"/>
    </location>
    <ligand>
        <name>thiamine diphosphate</name>
        <dbReference type="ChEBI" id="CHEBI:58937"/>
    </ligand>
</feature>
<keyword evidence="19" id="KW-1185">Reference proteome</keyword>
<dbReference type="Pfam" id="PF00456">
    <property type="entry name" value="Transketolase_N"/>
    <property type="match status" value="1"/>
</dbReference>
<keyword evidence="8 13" id="KW-0786">Thiamine pyrophosphate</keyword>
<feature type="binding site" evidence="12">
    <location>
        <position position="479"/>
    </location>
    <ligand>
        <name>substrate</name>
    </ligand>
</feature>
<evidence type="ECO:0000256" key="2">
    <source>
        <dbReference type="ARBA" id="ARBA00011738"/>
    </source>
</evidence>
<keyword evidence="16" id="KW-0812">Transmembrane</keyword>
<dbReference type="CDD" id="cd02012">
    <property type="entry name" value="TPP_TK"/>
    <property type="match status" value="1"/>
</dbReference>
<dbReference type="PANTHER" id="PTHR43522">
    <property type="entry name" value="TRANSKETOLASE"/>
    <property type="match status" value="1"/>
</dbReference>
<dbReference type="Pfam" id="PF02779">
    <property type="entry name" value="Transket_pyr"/>
    <property type="match status" value="1"/>
</dbReference>
<comment type="cofactor">
    <cofactor evidence="13">
        <name>thiamine diphosphate</name>
        <dbReference type="ChEBI" id="CHEBI:58937"/>
    </cofactor>
    <text evidence="13">Binds 1 thiamine pyrophosphate per subunit. During the reaction, the substrate forms a covalent intermediate with the cofactor.</text>
</comment>
<evidence type="ECO:0000313" key="19">
    <source>
        <dbReference type="Proteomes" id="UP000287188"/>
    </source>
</evidence>
<feature type="binding site" evidence="14">
    <location>
        <position position="200"/>
    </location>
    <ligand>
        <name>Mg(2+)</name>
        <dbReference type="ChEBI" id="CHEBI:18420"/>
    </ligand>
</feature>
<dbReference type="FunFam" id="3.40.50.970:FF:000004">
    <property type="entry name" value="Transketolase"/>
    <property type="match status" value="1"/>
</dbReference>
<dbReference type="GO" id="GO:0006098">
    <property type="term" value="P:pentose-phosphate shunt"/>
    <property type="evidence" value="ECO:0007669"/>
    <property type="project" value="TreeGrafter"/>
</dbReference>
<accession>A0A402AME8</accession>
<evidence type="ECO:0000256" key="1">
    <source>
        <dbReference type="ARBA" id="ARBA00007131"/>
    </source>
</evidence>
<dbReference type="GO" id="GO:0004802">
    <property type="term" value="F:transketolase activity"/>
    <property type="evidence" value="ECO:0007669"/>
    <property type="project" value="UniProtKB-UniRule"/>
</dbReference>
<keyword evidence="5" id="KW-0808">Transferase</keyword>
<evidence type="ECO:0000256" key="5">
    <source>
        <dbReference type="ARBA" id="ARBA00022679"/>
    </source>
</evidence>
<dbReference type="InterPro" id="IPR055152">
    <property type="entry name" value="Transketolase-like_C_2"/>
</dbReference>
<comment type="similarity">
    <text evidence="1">Belongs to the transketolase family.</text>
</comment>
<evidence type="ECO:0000256" key="15">
    <source>
        <dbReference type="PIRSR" id="PIRSR605478-5"/>
    </source>
</evidence>
<dbReference type="GO" id="GO:0005829">
    <property type="term" value="C:cytosol"/>
    <property type="evidence" value="ECO:0007669"/>
    <property type="project" value="TreeGrafter"/>
</dbReference>
<dbReference type="Pfam" id="PF22613">
    <property type="entry name" value="Transketolase_C_1"/>
    <property type="match status" value="1"/>
</dbReference>
<keyword evidence="7 14" id="KW-0460">Magnesium</keyword>
<evidence type="ECO:0000256" key="7">
    <source>
        <dbReference type="ARBA" id="ARBA00022842"/>
    </source>
</evidence>
<feature type="binding site" evidence="13">
    <location>
        <position position="79"/>
    </location>
    <ligand>
        <name>thiamine diphosphate</name>
        <dbReference type="ChEBI" id="CHEBI:58937"/>
    </ligand>
</feature>
<feature type="binding site" evidence="14">
    <location>
        <position position="198"/>
    </location>
    <ligand>
        <name>Mg(2+)</name>
        <dbReference type="ChEBI" id="CHEBI:18420"/>
    </ligand>
</feature>
<dbReference type="InterPro" id="IPR005478">
    <property type="entry name" value="Transketolase_bac-like"/>
</dbReference>
<feature type="transmembrane region" description="Helical" evidence="16">
    <location>
        <begin position="423"/>
        <end position="447"/>
    </location>
</feature>
<feature type="binding site" evidence="14">
    <location>
        <position position="168"/>
    </location>
    <ligand>
        <name>Mg(2+)</name>
        <dbReference type="ChEBI" id="CHEBI:18420"/>
    </ligand>
</feature>
<feature type="binding site" evidence="13">
    <location>
        <position position="169"/>
    </location>
    <ligand>
        <name>thiamine diphosphate</name>
        <dbReference type="ChEBI" id="CHEBI:58937"/>
    </ligand>
</feature>
<comment type="catalytic activity">
    <reaction evidence="9">
        <text>D-sedoheptulose 7-phosphate + D-glyceraldehyde 3-phosphate = aldehydo-D-ribose 5-phosphate + D-xylulose 5-phosphate</text>
        <dbReference type="Rhea" id="RHEA:10508"/>
        <dbReference type="ChEBI" id="CHEBI:57483"/>
        <dbReference type="ChEBI" id="CHEBI:57737"/>
        <dbReference type="ChEBI" id="CHEBI:58273"/>
        <dbReference type="ChEBI" id="CHEBI:59776"/>
        <dbReference type="EC" id="2.2.1.1"/>
    </reaction>
</comment>
<sequence>MTTQQQTPIEEDKQAFEQLCINTIRTLAMDGVQKANSGHPGTPMALAPLAYLLYTRHMRHNPKNPHWVNRDRFVLSAGHASMLQYSLLYLTGYGLTLDDLKNFRQWESKTPGHPEYGHTVGIETTTGPLGQGIGNAVGMAIAQRYQASRFNRPGHEVIDHYIYGIAGDGDMQEGISSEAASLAGTLKLGRLIFFYDDNNITIEGNTSISFTENVGARFESYGWHVQHVADINDLDALNQSIEAAKAETERPSLVVVKSKIGYGSPHKQGSHDAHGAPLGAEEIVLTKRNLGWPSEEPFFVPEESLNFFRQAIERGAEFEQAWQKQYAAYRAENPELATQWEQELSGKLAEGWDKDIPTFKAGEALATRVSAGKTLNAIAPNLPNLIGGSADLAPSNNTNMKGLGDFSGTESGRNMHFGIREHAMGSIINGMALYGGLIPFGATFLIFSDYMRPPIRLASLMGIKTIYVFTHDSIGVGEDGPTHQPVEQLAALRSIPGVTVLRPGDANEAAEAWRVAITHKGPVALALTRQNLPTLDREQYPSASNLAKGAYVLLDSEGTPDLILMASGSEVSLALDAAQQLRQEGVAVRVISVPSWELFEEQSTEYKATVLPKNVRARVAIEAGRSQGWERYVGLDGDIIALDHFGASAPAKTLFQEFGFSVENVVKRAKALLNK</sequence>
<dbReference type="InterPro" id="IPR005474">
    <property type="entry name" value="Transketolase_N"/>
</dbReference>
<evidence type="ECO:0000256" key="10">
    <source>
        <dbReference type="NCBIfam" id="TIGR00232"/>
    </source>
</evidence>